<protein>
    <submittedName>
        <fullName evidence="2">Uncharacterized protein</fullName>
    </submittedName>
</protein>
<feature type="compositionally biased region" description="Basic and acidic residues" evidence="1">
    <location>
        <begin position="125"/>
        <end position="140"/>
    </location>
</feature>
<name>A0A4Z2G2X0_9TELE</name>
<evidence type="ECO:0000256" key="1">
    <source>
        <dbReference type="SAM" id="MobiDB-lite"/>
    </source>
</evidence>
<feature type="region of interest" description="Disordered" evidence="1">
    <location>
        <begin position="1"/>
        <end position="45"/>
    </location>
</feature>
<comment type="caution">
    <text evidence="2">The sequence shown here is derived from an EMBL/GenBank/DDBJ whole genome shotgun (WGS) entry which is preliminary data.</text>
</comment>
<reference evidence="2 3" key="1">
    <citation type="submission" date="2019-03" db="EMBL/GenBank/DDBJ databases">
        <title>First draft genome of Liparis tanakae, snailfish: a comprehensive survey of snailfish specific genes.</title>
        <authorList>
            <person name="Kim W."/>
            <person name="Song I."/>
            <person name="Jeong J.-H."/>
            <person name="Kim D."/>
            <person name="Kim S."/>
            <person name="Ryu S."/>
            <person name="Song J.Y."/>
            <person name="Lee S.K."/>
        </authorList>
    </citation>
    <scope>NUCLEOTIDE SEQUENCE [LARGE SCALE GENOMIC DNA]</scope>
    <source>
        <tissue evidence="2">Muscle</tissue>
    </source>
</reference>
<accession>A0A4Z2G2X0</accession>
<evidence type="ECO:0000313" key="3">
    <source>
        <dbReference type="Proteomes" id="UP000314294"/>
    </source>
</evidence>
<dbReference type="Proteomes" id="UP000314294">
    <property type="component" value="Unassembled WGS sequence"/>
</dbReference>
<dbReference type="AlphaFoldDB" id="A0A4Z2G2X0"/>
<feature type="region of interest" description="Disordered" evidence="1">
    <location>
        <begin position="115"/>
        <end position="171"/>
    </location>
</feature>
<keyword evidence="3" id="KW-1185">Reference proteome</keyword>
<dbReference type="EMBL" id="SRLO01000731">
    <property type="protein sequence ID" value="TNN47631.1"/>
    <property type="molecule type" value="Genomic_DNA"/>
</dbReference>
<evidence type="ECO:0000313" key="2">
    <source>
        <dbReference type="EMBL" id="TNN47631.1"/>
    </source>
</evidence>
<gene>
    <name evidence="2" type="ORF">EYF80_042161</name>
</gene>
<feature type="compositionally biased region" description="Basic and acidic residues" evidence="1">
    <location>
        <begin position="1"/>
        <end position="13"/>
    </location>
</feature>
<proteinExistence type="predicted"/>
<sequence>MEITVYDRDRHLYTNESVPESSEAHSRRTGKLRAGAPLSSPVPPRSSLQYGYRFCLFPAKQDSQVHSSMATAAPAPVQQIPSSTLYVGYGEPEAGDRLPSKENVLSHVCEASGPRDAWTATASRRGTDGSEKDQECEKSAAAHGFRVKTSFPPAASTGSDIKTAPSFWEIG</sequence>
<organism evidence="2 3">
    <name type="scientific">Liparis tanakae</name>
    <name type="common">Tanaka's snailfish</name>
    <dbReference type="NCBI Taxonomy" id="230148"/>
    <lineage>
        <taxon>Eukaryota</taxon>
        <taxon>Metazoa</taxon>
        <taxon>Chordata</taxon>
        <taxon>Craniata</taxon>
        <taxon>Vertebrata</taxon>
        <taxon>Euteleostomi</taxon>
        <taxon>Actinopterygii</taxon>
        <taxon>Neopterygii</taxon>
        <taxon>Teleostei</taxon>
        <taxon>Neoteleostei</taxon>
        <taxon>Acanthomorphata</taxon>
        <taxon>Eupercaria</taxon>
        <taxon>Perciformes</taxon>
        <taxon>Cottioidei</taxon>
        <taxon>Cottales</taxon>
        <taxon>Liparidae</taxon>
        <taxon>Liparis</taxon>
    </lineage>
</organism>